<accession>A0A4Q0NP39</accession>
<evidence type="ECO:0000313" key="2">
    <source>
        <dbReference type="Proteomes" id="UP000289821"/>
    </source>
</evidence>
<evidence type="ECO:0000313" key="1">
    <source>
        <dbReference type="EMBL" id="RXG11914.1"/>
    </source>
</evidence>
<protein>
    <submittedName>
        <fullName evidence="1">Uncharacterized protein</fullName>
    </submittedName>
</protein>
<gene>
    <name evidence="1" type="ORF">DSM04_10811</name>
</gene>
<dbReference type="EMBL" id="QOVI01000008">
    <property type="protein sequence ID" value="RXG11914.1"/>
    <property type="molecule type" value="Genomic_DNA"/>
</dbReference>
<proteinExistence type="predicted"/>
<keyword evidence="2" id="KW-1185">Reference proteome</keyword>
<organism evidence="1 2">
    <name type="scientific">Leeuwenhoekiella aestuarii</name>
    <dbReference type="NCBI Taxonomy" id="2249426"/>
    <lineage>
        <taxon>Bacteria</taxon>
        <taxon>Pseudomonadati</taxon>
        <taxon>Bacteroidota</taxon>
        <taxon>Flavobacteriia</taxon>
        <taxon>Flavobacteriales</taxon>
        <taxon>Flavobacteriaceae</taxon>
        <taxon>Leeuwenhoekiella</taxon>
    </lineage>
</organism>
<comment type="caution">
    <text evidence="1">The sequence shown here is derived from an EMBL/GenBank/DDBJ whole genome shotgun (WGS) entry which is preliminary data.</text>
</comment>
<dbReference type="Proteomes" id="UP000289821">
    <property type="component" value="Unassembled WGS sequence"/>
</dbReference>
<reference evidence="1 2" key="1">
    <citation type="submission" date="2018-07" db="EMBL/GenBank/DDBJ databases">
        <title>Leeuwenhoekiella genomics.</title>
        <authorList>
            <person name="Tahon G."/>
            <person name="Willems A."/>
        </authorList>
    </citation>
    <scope>NUCLEOTIDE SEQUENCE [LARGE SCALE GENOMIC DNA]</scope>
    <source>
        <strain evidence="1 2">R-50232</strain>
    </source>
</reference>
<dbReference type="AlphaFoldDB" id="A0A4Q0NP39"/>
<sequence>MMPSTTKTFRSNLSSTKMQKELAHLICNMHSCWSKLLVEKELGNYAPSIWQVKLAAEAITINAANKTFAFKNAEFSFDVHLEEPHNTGINYINTIPVYGKGTYALDEKNQVLRILNLVLDH</sequence>
<name>A0A4Q0NP39_9FLAO</name>